<feature type="transmembrane region" description="Helical" evidence="5">
    <location>
        <begin position="47"/>
        <end position="68"/>
    </location>
</feature>
<keyword evidence="5" id="KW-0735">Signal-anchor</keyword>
<dbReference type="InterPro" id="IPR052173">
    <property type="entry name" value="Beta-lactam_resp_regulator"/>
</dbReference>
<keyword evidence="4 5" id="KW-0472">Membrane</keyword>
<protein>
    <recommendedName>
        <fullName evidence="5">Protein TonB</fullName>
    </recommendedName>
</protein>
<dbReference type="PANTHER" id="PTHR34978">
    <property type="entry name" value="POSSIBLE SENSOR-TRANSDUCER PROTEIN BLAR"/>
    <property type="match status" value="1"/>
</dbReference>
<name>A0ABW0QI48_9GAMM</name>
<dbReference type="PRINTS" id="PR01374">
    <property type="entry name" value="TONBPROTEIN"/>
</dbReference>
<gene>
    <name evidence="8" type="ORF">ACFPPA_02520</name>
</gene>
<sequence>MDAFSLMLSGVRIIGWVLLHFLWQAALVGVVYGAVRSALPRGEWRYRFGMGALIVLAACPVFTCWWLLDAATVAGQAQAAIDTVTPALSMSSATANEGLDWQAGLDALLPWLVLAWSAGVLLLSLRAWQQWRRLKVLVCVAERAPLWQARLNLMADRFGLRRRVAVLCSKLVVTPILVGWIRPVILLPMAVACDFPVTQVELILAHELAHLKRLDPVANLFQVILETLHFYHPVVHWISRDVRNEREICCDQLALSVTGGSRQEFAATLAQLGELRQRPGSLLLAANGGILLDRVQYMVLPAQRVERRRTPAHLVAVLLGATLIALTLRLEWRQIRQQETLAEASLQMPSTIAPFVIAMKSPMIPALDVAAAAFLPHLAPLRPSPVIPVRQEPVAGAIEAPRLSVPSAAIPELAVPTQRVAPPLATATMPKVAPIATTESPPSPASTPPLTPTRIRQPIYPQMALMRGIEGKVVIEFGLTADGGLRDLQVVHAEPTGIFDQAAMRAMRGWRYPAPRGSAEQRRYRQTMVFVLNAAMAGTRASSDAHAGSEEIRARAACQVVTGTHICRWPGDDAGLVRGRQ</sequence>
<dbReference type="Proteomes" id="UP001596114">
    <property type="component" value="Unassembled WGS sequence"/>
</dbReference>
<evidence type="ECO:0000313" key="9">
    <source>
        <dbReference type="Proteomes" id="UP001596114"/>
    </source>
</evidence>
<feature type="compositionally biased region" description="Pro residues" evidence="6">
    <location>
        <begin position="441"/>
        <end position="451"/>
    </location>
</feature>
<dbReference type="CDD" id="cd07341">
    <property type="entry name" value="M56_BlaR1_MecR1_like"/>
    <property type="match status" value="1"/>
</dbReference>
<accession>A0ABW0QI48</accession>
<evidence type="ECO:0000256" key="2">
    <source>
        <dbReference type="ARBA" id="ARBA00022692"/>
    </source>
</evidence>
<keyword evidence="3 5" id="KW-1133">Transmembrane helix</keyword>
<reference evidence="9" key="1">
    <citation type="journal article" date="2019" name="Int. J. Syst. Evol. Microbiol.">
        <title>The Global Catalogue of Microorganisms (GCM) 10K type strain sequencing project: providing services to taxonomists for standard genome sequencing and annotation.</title>
        <authorList>
            <consortium name="The Broad Institute Genomics Platform"/>
            <consortium name="The Broad Institute Genome Sequencing Center for Infectious Disease"/>
            <person name="Wu L."/>
            <person name="Ma J."/>
        </authorList>
    </citation>
    <scope>NUCLEOTIDE SEQUENCE [LARGE SCALE GENOMIC DNA]</scope>
    <source>
        <strain evidence="9">CGMCC 1.16619</strain>
    </source>
</reference>
<feature type="transmembrane region" description="Helical" evidence="5">
    <location>
        <begin position="108"/>
        <end position="125"/>
    </location>
</feature>
<keyword evidence="5" id="KW-1003">Cell membrane</keyword>
<dbReference type="InterPro" id="IPR008756">
    <property type="entry name" value="Peptidase_M56"/>
</dbReference>
<comment type="subcellular location">
    <subcellularLocation>
        <location evidence="5">Cell inner membrane</location>
        <topology evidence="5">Single-pass membrane protein</topology>
        <orientation evidence="5">Periplasmic side</orientation>
    </subcellularLocation>
    <subcellularLocation>
        <location evidence="1">Membrane</location>
        <topology evidence="1">Single-pass membrane protein</topology>
    </subcellularLocation>
</comment>
<keyword evidence="2 5" id="KW-0812">Transmembrane</keyword>
<evidence type="ECO:0000256" key="6">
    <source>
        <dbReference type="SAM" id="MobiDB-lite"/>
    </source>
</evidence>
<dbReference type="Gene3D" id="3.30.2420.10">
    <property type="entry name" value="TonB"/>
    <property type="match status" value="1"/>
</dbReference>
<evidence type="ECO:0000256" key="4">
    <source>
        <dbReference type="ARBA" id="ARBA00023136"/>
    </source>
</evidence>
<comment type="caution">
    <text evidence="8">The sequence shown here is derived from an EMBL/GenBank/DDBJ whole genome shotgun (WGS) entry which is preliminary data.</text>
</comment>
<keyword evidence="9" id="KW-1185">Reference proteome</keyword>
<evidence type="ECO:0000256" key="1">
    <source>
        <dbReference type="ARBA" id="ARBA00004167"/>
    </source>
</evidence>
<comment type="similarity">
    <text evidence="5">Belongs to the TonB family.</text>
</comment>
<evidence type="ECO:0000256" key="3">
    <source>
        <dbReference type="ARBA" id="ARBA00022989"/>
    </source>
</evidence>
<dbReference type="RefSeq" id="WP_377316952.1">
    <property type="nucleotide sequence ID" value="NZ_JBHSNF010000001.1"/>
</dbReference>
<feature type="region of interest" description="Disordered" evidence="6">
    <location>
        <begin position="435"/>
        <end position="454"/>
    </location>
</feature>
<organism evidence="8 9">
    <name type="scientific">Rhodanobacter ginsengisoli</name>
    <dbReference type="NCBI Taxonomy" id="418646"/>
    <lineage>
        <taxon>Bacteria</taxon>
        <taxon>Pseudomonadati</taxon>
        <taxon>Pseudomonadota</taxon>
        <taxon>Gammaproteobacteria</taxon>
        <taxon>Lysobacterales</taxon>
        <taxon>Rhodanobacteraceae</taxon>
        <taxon>Rhodanobacter</taxon>
    </lineage>
</organism>
<comment type="function">
    <text evidence="5">Interacts with outer membrane receptor proteins that carry out high-affinity binding and energy dependent uptake into the periplasmic space of specific substrates. It could act to transduce energy from the cytoplasmic membrane to specific energy-requiring processes in the outer membrane, resulting in the release into the periplasm of ligands bound by these outer membrane proteins.</text>
</comment>
<evidence type="ECO:0000256" key="5">
    <source>
        <dbReference type="RuleBase" id="RU362123"/>
    </source>
</evidence>
<dbReference type="InterPro" id="IPR003538">
    <property type="entry name" value="TonB"/>
</dbReference>
<dbReference type="InterPro" id="IPR037682">
    <property type="entry name" value="TonB_C"/>
</dbReference>
<proteinExistence type="inferred from homology"/>
<feature type="transmembrane region" description="Helical" evidence="5">
    <location>
        <begin position="164"/>
        <end position="181"/>
    </location>
</feature>
<dbReference type="NCBIfam" id="TIGR01352">
    <property type="entry name" value="tonB_Cterm"/>
    <property type="match status" value="1"/>
</dbReference>
<dbReference type="InterPro" id="IPR006260">
    <property type="entry name" value="TonB/TolA_C"/>
</dbReference>
<dbReference type="Pfam" id="PF05569">
    <property type="entry name" value="Peptidase_M56"/>
    <property type="match status" value="1"/>
</dbReference>
<feature type="transmembrane region" description="Helical" evidence="5">
    <location>
        <begin position="13"/>
        <end position="35"/>
    </location>
</feature>
<dbReference type="EMBL" id="JBHSNF010000001">
    <property type="protein sequence ID" value="MFC5524609.1"/>
    <property type="molecule type" value="Genomic_DNA"/>
</dbReference>
<dbReference type="SUPFAM" id="SSF74653">
    <property type="entry name" value="TolA/TonB C-terminal domain"/>
    <property type="match status" value="1"/>
</dbReference>
<dbReference type="PANTHER" id="PTHR34978:SF3">
    <property type="entry name" value="SLR0241 PROTEIN"/>
    <property type="match status" value="1"/>
</dbReference>
<dbReference type="PROSITE" id="PS52015">
    <property type="entry name" value="TONB_CTD"/>
    <property type="match status" value="1"/>
</dbReference>
<comment type="caution">
    <text evidence="5">Lacks conserved residue(s) required for the propagation of feature annotation.</text>
</comment>
<feature type="domain" description="TonB C-terminal" evidence="7">
    <location>
        <begin position="445"/>
        <end position="539"/>
    </location>
</feature>
<keyword evidence="5" id="KW-0997">Cell inner membrane</keyword>
<keyword evidence="5" id="KW-0653">Protein transport</keyword>
<dbReference type="Pfam" id="PF03544">
    <property type="entry name" value="TonB_C"/>
    <property type="match status" value="1"/>
</dbReference>
<evidence type="ECO:0000259" key="7">
    <source>
        <dbReference type="PROSITE" id="PS52015"/>
    </source>
</evidence>
<keyword evidence="5" id="KW-0813">Transport</keyword>
<evidence type="ECO:0000313" key="8">
    <source>
        <dbReference type="EMBL" id="MFC5524609.1"/>
    </source>
</evidence>